<keyword evidence="1" id="KW-0812">Transmembrane</keyword>
<keyword evidence="1" id="KW-1133">Transmembrane helix</keyword>
<gene>
    <name evidence="3" type="ORF">PHYSODRAFT_318801</name>
</gene>
<feature type="transmembrane region" description="Helical" evidence="1">
    <location>
        <begin position="121"/>
        <end position="141"/>
    </location>
</feature>
<dbReference type="InterPro" id="IPR032675">
    <property type="entry name" value="LRR_dom_sf"/>
</dbReference>
<feature type="transmembrane region" description="Helical" evidence="1">
    <location>
        <begin position="20"/>
        <end position="41"/>
    </location>
</feature>
<feature type="domain" description="WLGC" evidence="2">
    <location>
        <begin position="592"/>
        <end position="658"/>
    </location>
</feature>
<dbReference type="Gene3D" id="3.80.10.10">
    <property type="entry name" value="Ribonuclease Inhibitor"/>
    <property type="match status" value="1"/>
</dbReference>
<keyword evidence="1" id="KW-0472">Membrane</keyword>
<evidence type="ECO:0000313" key="3">
    <source>
        <dbReference type="EMBL" id="EGZ09012.1"/>
    </source>
</evidence>
<feature type="transmembrane region" description="Helical" evidence="1">
    <location>
        <begin position="153"/>
        <end position="173"/>
    </location>
</feature>
<evidence type="ECO:0000313" key="4">
    <source>
        <dbReference type="Proteomes" id="UP000002640"/>
    </source>
</evidence>
<dbReference type="InParanoid" id="G5A6Q7"/>
<evidence type="ECO:0000256" key="1">
    <source>
        <dbReference type="SAM" id="Phobius"/>
    </source>
</evidence>
<protein>
    <recommendedName>
        <fullName evidence="2">WLGC domain-containing protein</fullName>
    </recommendedName>
</protein>
<dbReference type="Pfam" id="PF26605">
    <property type="entry name" value="WLGC"/>
    <property type="match status" value="1"/>
</dbReference>
<keyword evidence="4" id="KW-1185">Reference proteome</keyword>
<dbReference type="EMBL" id="JH159160">
    <property type="protein sequence ID" value="EGZ09012.1"/>
    <property type="molecule type" value="Genomic_DNA"/>
</dbReference>
<dbReference type="RefSeq" id="XP_009535645.1">
    <property type="nucleotide sequence ID" value="XM_009537350.1"/>
</dbReference>
<reference evidence="3 4" key="1">
    <citation type="journal article" date="2006" name="Science">
        <title>Phytophthora genome sequences uncover evolutionary origins and mechanisms of pathogenesis.</title>
        <authorList>
            <person name="Tyler B.M."/>
            <person name="Tripathy S."/>
            <person name="Zhang X."/>
            <person name="Dehal P."/>
            <person name="Jiang R.H."/>
            <person name="Aerts A."/>
            <person name="Arredondo F.D."/>
            <person name="Baxter L."/>
            <person name="Bensasson D."/>
            <person name="Beynon J.L."/>
            <person name="Chapman J."/>
            <person name="Damasceno C.M."/>
            <person name="Dorrance A.E."/>
            <person name="Dou D."/>
            <person name="Dickerman A.W."/>
            <person name="Dubchak I.L."/>
            <person name="Garbelotto M."/>
            <person name="Gijzen M."/>
            <person name="Gordon S.G."/>
            <person name="Govers F."/>
            <person name="Grunwald N.J."/>
            <person name="Huang W."/>
            <person name="Ivors K.L."/>
            <person name="Jones R.W."/>
            <person name="Kamoun S."/>
            <person name="Krampis K."/>
            <person name="Lamour K.H."/>
            <person name="Lee M.K."/>
            <person name="McDonald W.H."/>
            <person name="Medina M."/>
            <person name="Meijer H.J."/>
            <person name="Nordberg E.K."/>
            <person name="Maclean D.J."/>
            <person name="Ospina-Giraldo M.D."/>
            <person name="Morris P.F."/>
            <person name="Phuntumart V."/>
            <person name="Putnam N.H."/>
            <person name="Rash S."/>
            <person name="Rose J.K."/>
            <person name="Sakihama Y."/>
            <person name="Salamov A.A."/>
            <person name="Savidor A."/>
            <person name="Scheuring C.F."/>
            <person name="Smith B.M."/>
            <person name="Sobral B.W."/>
            <person name="Terry A."/>
            <person name="Torto-Alalibo T.A."/>
            <person name="Win J."/>
            <person name="Xu Z."/>
            <person name="Zhang H."/>
            <person name="Grigoriev I.V."/>
            <person name="Rokhsar D.S."/>
            <person name="Boore J.L."/>
        </authorList>
    </citation>
    <scope>NUCLEOTIDE SEQUENCE [LARGE SCALE GENOMIC DNA]</scope>
    <source>
        <strain evidence="3 4">P6497</strain>
    </source>
</reference>
<organism evidence="3 4">
    <name type="scientific">Phytophthora sojae (strain P6497)</name>
    <name type="common">Soybean stem and root rot agent</name>
    <name type="synonym">Phytophthora megasperma f. sp. glycines</name>
    <dbReference type="NCBI Taxonomy" id="1094619"/>
    <lineage>
        <taxon>Eukaryota</taxon>
        <taxon>Sar</taxon>
        <taxon>Stramenopiles</taxon>
        <taxon>Oomycota</taxon>
        <taxon>Peronosporomycetes</taxon>
        <taxon>Peronosporales</taxon>
        <taxon>Peronosporaceae</taxon>
        <taxon>Phytophthora</taxon>
    </lineage>
</organism>
<dbReference type="KEGG" id="psoj:PHYSODRAFT_318801"/>
<name>G5A6Q7_PHYSP</name>
<dbReference type="GeneID" id="20644257"/>
<evidence type="ECO:0000259" key="2">
    <source>
        <dbReference type="Pfam" id="PF26605"/>
    </source>
</evidence>
<dbReference type="SUPFAM" id="SSF52058">
    <property type="entry name" value="L domain-like"/>
    <property type="match status" value="1"/>
</dbReference>
<dbReference type="Proteomes" id="UP000002640">
    <property type="component" value="Unassembled WGS sequence"/>
</dbReference>
<proteinExistence type="predicted"/>
<dbReference type="AlphaFoldDB" id="G5A6Q7"/>
<sequence>MNTEAYNNGEFWLIKDSYPHVTLIGAVGLVVVDVCYLDVALRMLLRRNMLLDSAFPRQTATWKPSKVLHCSQLRVLRSELTSFKGKSRKKWNACMKLIDLALEGTMLRQLLQNGSPTPLTYGYACFLAVNSLPCVVNVLTVRFSAFSSIPCEICFHFISFHCSSALTIVTLFYSFDLSAAVLFPIITLVYCYFNFDFNRETYLEKLPPGSFEHLARSFADPSKIALFRVCLDSVRINSGIDLVVRLIMNLTFCYRFERVLVALIYTRHQERSFQRRKSSRYLPINQNFVPKGVAVVFLGVSLGVLLATNKAVSDSTALCSVHSECVVYAHRWGTTEDNCPCLILIDIDLAPKTYDEWIHPIDAYQKVKVLAASGKLTSLQAINRQLLTWPEELRLCQSLQTIYLMYTSTQIIPPWARELKNLETIHIEGKYGSQNLQDLPADLLPRLSTLHFGVQFNLRKLPALTGVPHLQSMSLAWITLIRELPAFENVPELSRLLLSIMPRLETMPDLSPLSKLVEFVIVRPSYLCCNGFIDQCDLDHVIMLENDTNRNVNLAPYYGDAATQRAFETFSSSICQKSFYDTAGVSVFPTQETIEVCDGKPYRKCYLPGNTSGICYSTRIQVLACLPDKDYIELPRTEIKRGVGQECDPTEEKWLGCSE</sequence>
<accession>G5A6Q7</accession>
<dbReference type="InterPro" id="IPR058256">
    <property type="entry name" value="WLGC"/>
</dbReference>